<feature type="active site" evidence="4">
    <location>
        <position position="21"/>
    </location>
</feature>
<dbReference type="HAMAP" id="MF_01468">
    <property type="entry name" value="RNase_Mini_III"/>
    <property type="match status" value="1"/>
</dbReference>
<evidence type="ECO:0000313" key="6">
    <source>
        <dbReference type="EMBL" id="KZE68257.1"/>
    </source>
</evidence>
<organism evidence="6 7">
    <name type="scientific">Fictibacillus phosphorivorans</name>
    <dbReference type="NCBI Taxonomy" id="1221500"/>
    <lineage>
        <taxon>Bacteria</taxon>
        <taxon>Bacillati</taxon>
        <taxon>Bacillota</taxon>
        <taxon>Bacilli</taxon>
        <taxon>Bacillales</taxon>
        <taxon>Fictibacillaceae</taxon>
        <taxon>Fictibacillus</taxon>
    </lineage>
</organism>
<dbReference type="SMART" id="SM00535">
    <property type="entry name" value="RIBOc"/>
    <property type="match status" value="1"/>
</dbReference>
<evidence type="ECO:0000313" key="7">
    <source>
        <dbReference type="Proteomes" id="UP000076567"/>
    </source>
</evidence>
<keyword evidence="4" id="KW-0963">Cytoplasm</keyword>
<dbReference type="PANTHER" id="PTHR34276:SF1">
    <property type="entry name" value="MINI-RIBONUCLEASE 3"/>
    <property type="match status" value="1"/>
</dbReference>
<sequence length="136" mass="15560">MKIRDADIKQLNGTTLAYMGDAVMEQFVREHLIRNGQVKPNKLHVSATKFVSAKAQASMVVQLLEENYFTDEEIAVIKRGRNANQGTVPKNTDVQTYRHATSFEAIIGYFYLLNQHDRLRNMMEHVLTDNFAKGRS</sequence>
<gene>
    <name evidence="4" type="primary">mrnC</name>
    <name evidence="6" type="ORF">AWM68_16840</name>
</gene>
<dbReference type="PANTHER" id="PTHR34276">
    <property type="entry name" value="MINI-RIBONUCLEASE 3"/>
    <property type="match status" value="1"/>
</dbReference>
<dbReference type="GO" id="GO:0019843">
    <property type="term" value="F:rRNA binding"/>
    <property type="evidence" value="ECO:0007669"/>
    <property type="project" value="UniProtKB-UniRule"/>
</dbReference>
<keyword evidence="4" id="KW-0694">RNA-binding</keyword>
<dbReference type="Proteomes" id="UP000076567">
    <property type="component" value="Unassembled WGS sequence"/>
</dbReference>
<name>A0A165NZA7_9BACL</name>
<keyword evidence="7" id="KW-1185">Reference proteome</keyword>
<dbReference type="OrthoDB" id="46571at2"/>
<proteinExistence type="inferred from homology"/>
<dbReference type="GO" id="GO:0005737">
    <property type="term" value="C:cytoplasm"/>
    <property type="evidence" value="ECO:0007669"/>
    <property type="project" value="UniProtKB-SubCell"/>
</dbReference>
<evidence type="ECO:0000259" key="5">
    <source>
        <dbReference type="SMART" id="SM00535"/>
    </source>
</evidence>
<dbReference type="InterPro" id="IPR036389">
    <property type="entry name" value="RNase_III_sf"/>
</dbReference>
<comment type="caution">
    <text evidence="6">The sequence shown here is derived from an EMBL/GenBank/DDBJ whole genome shotgun (WGS) entry which is preliminary data.</text>
</comment>
<evidence type="ECO:0000256" key="2">
    <source>
        <dbReference type="ARBA" id="ARBA00022759"/>
    </source>
</evidence>
<dbReference type="GO" id="GO:0006364">
    <property type="term" value="P:rRNA processing"/>
    <property type="evidence" value="ECO:0007669"/>
    <property type="project" value="UniProtKB-UniRule"/>
</dbReference>
<reference evidence="7" key="1">
    <citation type="submission" date="2016-01" db="EMBL/GenBank/DDBJ databases">
        <title>Draft genome of Chromobacterium sp. F49.</title>
        <authorList>
            <person name="Hong K.W."/>
        </authorList>
    </citation>
    <scope>NUCLEOTIDE SEQUENCE [LARGE SCALE GENOMIC DNA]</scope>
    <source>
        <strain evidence="7">P7IIIA</strain>
    </source>
</reference>
<keyword evidence="4" id="KW-0460">Magnesium</keyword>
<keyword evidence="4" id="KW-0698">rRNA processing</keyword>
<keyword evidence="4" id="KW-0690">Ribosome biogenesis</keyword>
<keyword evidence="3 4" id="KW-0378">Hydrolase</keyword>
<protein>
    <recommendedName>
        <fullName evidence="4">Mini-ribonuclease 3</fullName>
        <shortName evidence="4">Mini-3</shortName>
        <shortName evidence="4">Mini-RNase 3</shortName>
        <ecNumber evidence="4">3.1.26.-</ecNumber>
    </recommendedName>
    <alternativeName>
        <fullName evidence="4">Mini-RNase III</fullName>
        <shortName evidence="4">Mini-III</shortName>
    </alternativeName>
</protein>
<dbReference type="RefSeq" id="WP_066238020.1">
    <property type="nucleotide sequence ID" value="NZ_LRFC01000003.1"/>
</dbReference>
<dbReference type="EC" id="3.1.26.-" evidence="4"/>
<dbReference type="Pfam" id="PF00636">
    <property type="entry name" value="Ribonuclease_3"/>
    <property type="match status" value="1"/>
</dbReference>
<keyword evidence="2 4" id="KW-0255">Endonuclease</keyword>
<evidence type="ECO:0000256" key="1">
    <source>
        <dbReference type="ARBA" id="ARBA00022722"/>
    </source>
</evidence>
<dbReference type="GO" id="GO:0004525">
    <property type="term" value="F:ribonuclease III activity"/>
    <property type="evidence" value="ECO:0007669"/>
    <property type="project" value="InterPro"/>
</dbReference>
<keyword evidence="4" id="KW-0699">rRNA-binding</keyword>
<keyword evidence="1 4" id="KW-0540">Nuclease</keyword>
<dbReference type="AlphaFoldDB" id="A0A165NZA7"/>
<comment type="subcellular location">
    <subcellularLocation>
        <location evidence="4">Cytoplasm</location>
    </subcellularLocation>
</comment>
<comment type="subunit">
    <text evidence="4">Homodimer.</text>
</comment>
<feature type="domain" description="RNase III" evidence="5">
    <location>
        <begin position="1"/>
        <end position="136"/>
    </location>
</feature>
<dbReference type="CDD" id="cd00593">
    <property type="entry name" value="RIBOc"/>
    <property type="match status" value="1"/>
</dbReference>
<comment type="similarity">
    <text evidence="4">Belongs to the MrnC RNase family.</text>
</comment>
<dbReference type="InterPro" id="IPR000999">
    <property type="entry name" value="RNase_III_dom"/>
</dbReference>
<dbReference type="PIRSF" id="PIRSF005520">
    <property type="entry name" value="UCP005520"/>
    <property type="match status" value="1"/>
</dbReference>
<dbReference type="SUPFAM" id="SSF69065">
    <property type="entry name" value="RNase III domain-like"/>
    <property type="match status" value="1"/>
</dbReference>
<evidence type="ECO:0000256" key="3">
    <source>
        <dbReference type="ARBA" id="ARBA00022801"/>
    </source>
</evidence>
<dbReference type="EMBL" id="LRFC01000003">
    <property type="protein sequence ID" value="KZE68257.1"/>
    <property type="molecule type" value="Genomic_DNA"/>
</dbReference>
<comment type="function">
    <text evidence="4">Involved in correct processing of both the 5' and 3' ends of 23S rRNA precursor. Processes 30S rRNA precursor transcript even in absence of ribonuclease 3 (Rnc); Rnc processes 30S rRNA into smaller rRNA precursors.</text>
</comment>
<evidence type="ECO:0000256" key="4">
    <source>
        <dbReference type="HAMAP-Rule" id="MF_01468"/>
    </source>
</evidence>
<dbReference type="Gene3D" id="1.10.1520.10">
    <property type="entry name" value="Ribonuclease III domain"/>
    <property type="match status" value="1"/>
</dbReference>
<dbReference type="InterPro" id="IPR008226">
    <property type="entry name" value="Mini3_fam"/>
</dbReference>
<comment type="cofactor">
    <cofactor evidence="4">
        <name>Mg(2+)</name>
        <dbReference type="ChEBI" id="CHEBI:18420"/>
    </cofactor>
</comment>
<accession>A0A165NZA7</accession>